<reference evidence="1 2" key="1">
    <citation type="journal article" date="2018" name="Mol. Biol. Evol.">
        <title>Broad Genomic Sampling Reveals a Smut Pathogenic Ancestry of the Fungal Clade Ustilaginomycotina.</title>
        <authorList>
            <person name="Kijpornyongpan T."/>
            <person name="Mondo S.J."/>
            <person name="Barry K."/>
            <person name="Sandor L."/>
            <person name="Lee J."/>
            <person name="Lipzen A."/>
            <person name="Pangilinan J."/>
            <person name="LaButti K."/>
            <person name="Hainaut M."/>
            <person name="Henrissat B."/>
            <person name="Grigoriev I.V."/>
            <person name="Spatafora J.W."/>
            <person name="Aime M.C."/>
        </authorList>
    </citation>
    <scope>NUCLEOTIDE SEQUENCE [LARGE SCALE GENOMIC DNA]</scope>
    <source>
        <strain evidence="1 2">MCA 3882</strain>
    </source>
</reference>
<accession>A0A316V8U0</accession>
<protein>
    <recommendedName>
        <fullName evidence="3">RNI-like protein</fullName>
    </recommendedName>
</protein>
<dbReference type="InParanoid" id="A0A316V8U0"/>
<dbReference type="RefSeq" id="XP_025354319.1">
    <property type="nucleotide sequence ID" value="XM_025501027.1"/>
</dbReference>
<dbReference type="Gene3D" id="3.80.10.10">
    <property type="entry name" value="Ribonuclease Inhibitor"/>
    <property type="match status" value="1"/>
</dbReference>
<evidence type="ECO:0000313" key="1">
    <source>
        <dbReference type="EMBL" id="PWN34017.1"/>
    </source>
</evidence>
<dbReference type="AlphaFoldDB" id="A0A316V8U0"/>
<dbReference type="InterPro" id="IPR032675">
    <property type="entry name" value="LRR_dom_sf"/>
</dbReference>
<name>A0A316V8U0_9BASI</name>
<evidence type="ECO:0000313" key="2">
    <source>
        <dbReference type="Proteomes" id="UP000245771"/>
    </source>
</evidence>
<keyword evidence="2" id="KW-1185">Reference proteome</keyword>
<dbReference type="Proteomes" id="UP000245771">
    <property type="component" value="Unassembled WGS sequence"/>
</dbReference>
<sequence>MLQRSGGEMQSWKVLVTVSSLEVYQDLLHRIPKSKARSLYIQVTDEDNYGSYSSNTLFQREFELLANVIMQCSDLISLELWLDSELEFTFGTDVKAHPFAGCRLESLSLHNVSLSSLYRDDSIFDLVSQARQINLSGSDIGTDAEIVRLIDSAKDTLENCSVKLTGTTSYDIDFRSINLPRLRRLRVFNYHGSSSTTGSMQYSLTCPELRHLNLSGSLSPPLCNDLLTSTINTLHLELDEHLCKSTRNILRNCSNLSTLRLAIAHPYQGRFPSELLEEILDELVVLPIKEFVFHSMVQSNLEDEKVILNFFEKRSKEAGLAKMKIFLLHRDIILSQDTLKDLLQYCEVVKSFANDEEDSTYSEGDLKIRSYGRTIGM</sequence>
<organism evidence="1 2">
    <name type="scientific">Meira miltonrushii</name>
    <dbReference type="NCBI Taxonomy" id="1280837"/>
    <lineage>
        <taxon>Eukaryota</taxon>
        <taxon>Fungi</taxon>
        <taxon>Dikarya</taxon>
        <taxon>Basidiomycota</taxon>
        <taxon>Ustilaginomycotina</taxon>
        <taxon>Exobasidiomycetes</taxon>
        <taxon>Exobasidiales</taxon>
        <taxon>Brachybasidiaceae</taxon>
        <taxon>Meira</taxon>
    </lineage>
</organism>
<evidence type="ECO:0008006" key="3">
    <source>
        <dbReference type="Google" id="ProtNLM"/>
    </source>
</evidence>
<dbReference type="GeneID" id="37022808"/>
<proteinExistence type="predicted"/>
<dbReference type="EMBL" id="KZ819604">
    <property type="protein sequence ID" value="PWN34017.1"/>
    <property type="molecule type" value="Genomic_DNA"/>
</dbReference>
<gene>
    <name evidence="1" type="ORF">FA14DRAFT_180651</name>
</gene>